<sequence length="212" mass="22909">MGSRFDADFWDRRYRGSDRVWSGLPTALLRSEATGLPAGRAAELGCGEGADAIWLAQQGWKVDAVDFSPVALTRVSEYAAQAGPEIAARITTIEADLSEWTPSPDHYDLVCAQFLHVPADLRATLVHRAAASVLPGGHLLLIGHDRSDPQTGVSRPGHPGLYFTGEEIFAQVDAAAWSMETNRVVARSGVDTSGAPTTVHDVVVRLQRRRQP</sequence>
<dbReference type="Proteomes" id="UP001067235">
    <property type="component" value="Unassembled WGS sequence"/>
</dbReference>
<name>A0ABT4MYR5_GORRU</name>
<feature type="domain" description="Methyltransferase" evidence="1">
    <location>
        <begin position="43"/>
        <end position="137"/>
    </location>
</feature>
<dbReference type="Pfam" id="PF13649">
    <property type="entry name" value="Methyltransf_25"/>
    <property type="match status" value="1"/>
</dbReference>
<keyword evidence="2" id="KW-0808">Transferase</keyword>
<dbReference type="CDD" id="cd02440">
    <property type="entry name" value="AdoMet_MTases"/>
    <property type="match status" value="1"/>
</dbReference>
<evidence type="ECO:0000259" key="1">
    <source>
        <dbReference type="Pfam" id="PF13649"/>
    </source>
</evidence>
<reference evidence="2" key="1">
    <citation type="submission" date="2022-12" db="EMBL/GenBank/DDBJ databases">
        <authorList>
            <person name="Krivoruchko A.V."/>
            <person name="Elkin A."/>
        </authorList>
    </citation>
    <scope>NUCLEOTIDE SEQUENCE</scope>
    <source>
        <strain evidence="2">IEGM 1388</strain>
    </source>
</reference>
<organism evidence="2 3">
    <name type="scientific">Gordonia rubripertincta</name>
    <name type="common">Rhodococcus corallinus</name>
    <dbReference type="NCBI Taxonomy" id="36822"/>
    <lineage>
        <taxon>Bacteria</taxon>
        <taxon>Bacillati</taxon>
        <taxon>Actinomycetota</taxon>
        <taxon>Actinomycetes</taxon>
        <taxon>Mycobacteriales</taxon>
        <taxon>Gordoniaceae</taxon>
        <taxon>Gordonia</taxon>
    </lineage>
</organism>
<keyword evidence="2" id="KW-0489">Methyltransferase</keyword>
<dbReference type="Gene3D" id="3.40.50.150">
    <property type="entry name" value="Vaccinia Virus protein VP39"/>
    <property type="match status" value="1"/>
</dbReference>
<dbReference type="SUPFAM" id="SSF53335">
    <property type="entry name" value="S-adenosyl-L-methionine-dependent methyltransferases"/>
    <property type="match status" value="1"/>
</dbReference>
<keyword evidence="3" id="KW-1185">Reference proteome</keyword>
<dbReference type="GO" id="GO:0032259">
    <property type="term" value="P:methylation"/>
    <property type="evidence" value="ECO:0007669"/>
    <property type="project" value="UniProtKB-KW"/>
</dbReference>
<dbReference type="InterPro" id="IPR041698">
    <property type="entry name" value="Methyltransf_25"/>
</dbReference>
<comment type="caution">
    <text evidence="2">The sequence shown here is derived from an EMBL/GenBank/DDBJ whole genome shotgun (WGS) entry which is preliminary data.</text>
</comment>
<evidence type="ECO:0000313" key="2">
    <source>
        <dbReference type="EMBL" id="MCZ4550867.1"/>
    </source>
</evidence>
<proteinExistence type="predicted"/>
<dbReference type="EMBL" id="JAPWIE010000003">
    <property type="protein sequence ID" value="MCZ4550867.1"/>
    <property type="molecule type" value="Genomic_DNA"/>
</dbReference>
<gene>
    <name evidence="2" type="ORF">O4213_12810</name>
</gene>
<protein>
    <submittedName>
        <fullName evidence="2">Class I SAM-dependent methyltransferase</fullName>
    </submittedName>
</protein>
<accession>A0ABT4MYR5</accession>
<dbReference type="RefSeq" id="WP_301571453.1">
    <property type="nucleotide sequence ID" value="NZ_JAPWIE010000003.1"/>
</dbReference>
<dbReference type="InterPro" id="IPR029063">
    <property type="entry name" value="SAM-dependent_MTases_sf"/>
</dbReference>
<dbReference type="GO" id="GO:0008168">
    <property type="term" value="F:methyltransferase activity"/>
    <property type="evidence" value="ECO:0007669"/>
    <property type="project" value="UniProtKB-KW"/>
</dbReference>
<evidence type="ECO:0000313" key="3">
    <source>
        <dbReference type="Proteomes" id="UP001067235"/>
    </source>
</evidence>